<proteinExistence type="predicted"/>
<dbReference type="PROSITE" id="PS51186">
    <property type="entry name" value="GNAT"/>
    <property type="match status" value="1"/>
</dbReference>
<sequence>MVVSFGVKPQLVGKLVTLRPVTVADAPGLVELLHDPEVRRLTGTPGRPRPGTLQRAEQWYRDCASAEDRLDLAIVERAGGTYVGEVALADLDAGNRSCSFRISLVGPRAFGRGYGSEATRLTLGHAFDTVGLHRVELEVYESNPRARHVYERAGFVHEGTKREALHQDGAWIDAHQLAVLASDRPDLTT</sequence>
<name>A0A6J4HPX3_9ACTN</name>
<keyword evidence="2" id="KW-0808">Transferase</keyword>
<feature type="domain" description="N-acetyltransferase" evidence="1">
    <location>
        <begin position="16"/>
        <end position="178"/>
    </location>
</feature>
<dbReference type="InterPro" id="IPR000182">
    <property type="entry name" value="GNAT_dom"/>
</dbReference>
<evidence type="ECO:0000313" key="2">
    <source>
        <dbReference type="EMBL" id="CAA9228598.1"/>
    </source>
</evidence>
<dbReference type="Gene3D" id="3.40.630.30">
    <property type="match status" value="1"/>
</dbReference>
<dbReference type="InterPro" id="IPR016181">
    <property type="entry name" value="Acyl_CoA_acyltransferase"/>
</dbReference>
<dbReference type="EMBL" id="CADCTP010000086">
    <property type="protein sequence ID" value="CAA9228598.1"/>
    <property type="molecule type" value="Genomic_DNA"/>
</dbReference>
<dbReference type="PANTHER" id="PTHR43610:SF1">
    <property type="entry name" value="N-ACETYLTRANSFERASE DOMAIN-CONTAINING PROTEIN"/>
    <property type="match status" value="1"/>
</dbReference>
<dbReference type="AlphaFoldDB" id="A0A6J4HPX3"/>
<evidence type="ECO:0000259" key="1">
    <source>
        <dbReference type="PROSITE" id="PS51186"/>
    </source>
</evidence>
<reference evidence="2" key="1">
    <citation type="submission" date="2020-02" db="EMBL/GenBank/DDBJ databases">
        <authorList>
            <person name="Meier V. D."/>
        </authorList>
    </citation>
    <scope>NUCLEOTIDE SEQUENCE</scope>
    <source>
        <strain evidence="2">AVDCRST_MAG41</strain>
    </source>
</reference>
<protein>
    <submittedName>
        <fullName evidence="2">Acetyltransferase, GNAT family</fullName>
    </submittedName>
</protein>
<organism evidence="2">
    <name type="scientific">uncultured Mycobacteriales bacterium</name>
    <dbReference type="NCBI Taxonomy" id="581187"/>
    <lineage>
        <taxon>Bacteria</taxon>
        <taxon>Bacillati</taxon>
        <taxon>Actinomycetota</taxon>
        <taxon>Actinomycetes</taxon>
        <taxon>Mycobacteriales</taxon>
        <taxon>environmental samples</taxon>
    </lineage>
</organism>
<dbReference type="SUPFAM" id="SSF55729">
    <property type="entry name" value="Acyl-CoA N-acyltransferases (Nat)"/>
    <property type="match status" value="1"/>
</dbReference>
<dbReference type="GO" id="GO:0016747">
    <property type="term" value="F:acyltransferase activity, transferring groups other than amino-acyl groups"/>
    <property type="evidence" value="ECO:0007669"/>
    <property type="project" value="InterPro"/>
</dbReference>
<gene>
    <name evidence="2" type="ORF">AVDCRST_MAG41-805</name>
</gene>
<accession>A0A6J4HPX3</accession>
<dbReference type="Pfam" id="PF13302">
    <property type="entry name" value="Acetyltransf_3"/>
    <property type="match status" value="1"/>
</dbReference>
<dbReference type="PANTHER" id="PTHR43610">
    <property type="entry name" value="BLL6696 PROTEIN"/>
    <property type="match status" value="1"/>
</dbReference>